<dbReference type="Proteomes" id="UP000053342">
    <property type="component" value="Unassembled WGS sequence"/>
</dbReference>
<dbReference type="STRING" id="215243.A0A0D2D9F8"/>
<dbReference type="GO" id="GO:0051382">
    <property type="term" value="P:kinetochore assembly"/>
    <property type="evidence" value="ECO:0007669"/>
    <property type="project" value="TreeGrafter"/>
</dbReference>
<keyword evidence="6" id="KW-0137">Centromere</keyword>
<dbReference type="GO" id="GO:0005654">
    <property type="term" value="C:nucleoplasm"/>
    <property type="evidence" value="ECO:0007669"/>
    <property type="project" value="TreeGrafter"/>
</dbReference>
<dbReference type="InterPro" id="IPR003958">
    <property type="entry name" value="CBFA_NFYB_domain"/>
</dbReference>
<comment type="subcellular location">
    <subcellularLocation>
        <location evidence="2">Chromosome</location>
        <location evidence="2">Centromere</location>
        <location evidence="2">Kinetochore</location>
    </subcellularLocation>
    <subcellularLocation>
        <location evidence="1">Nucleus</location>
    </subcellularLocation>
</comment>
<name>A0A0D2D9F8_9EURO</name>
<evidence type="ECO:0000256" key="6">
    <source>
        <dbReference type="ARBA" id="ARBA00023328"/>
    </source>
</evidence>
<evidence type="ECO:0000256" key="7">
    <source>
        <dbReference type="ARBA" id="ARBA00038432"/>
    </source>
</evidence>
<dbReference type="VEuPathDB" id="FungiDB:PV06_08864"/>
<evidence type="ECO:0000259" key="8">
    <source>
        <dbReference type="Pfam" id="PF00808"/>
    </source>
</evidence>
<protein>
    <recommendedName>
        <fullName evidence="8">Transcription factor CBF/NF-Y/archaeal histone domain-containing protein</fullName>
    </recommendedName>
</protein>
<proteinExistence type="inferred from homology"/>
<dbReference type="SUPFAM" id="SSF47113">
    <property type="entry name" value="Histone-fold"/>
    <property type="match status" value="1"/>
</dbReference>
<dbReference type="GeneID" id="27360938"/>
<dbReference type="PANTHER" id="PTHR34832:SF1">
    <property type="entry name" value="CENTROMERE PROTEIN W"/>
    <property type="match status" value="1"/>
</dbReference>
<dbReference type="PANTHER" id="PTHR34832">
    <property type="entry name" value="CENTROMERE PROTEIN W"/>
    <property type="match status" value="1"/>
</dbReference>
<dbReference type="EMBL" id="KN847340">
    <property type="protein sequence ID" value="KIW39050.1"/>
    <property type="molecule type" value="Genomic_DNA"/>
</dbReference>
<dbReference type="Gene3D" id="1.10.20.10">
    <property type="entry name" value="Histone, subunit A"/>
    <property type="match status" value="1"/>
</dbReference>
<dbReference type="CDD" id="cd13732">
    <property type="entry name" value="HFD_CENP-W"/>
    <property type="match status" value="1"/>
</dbReference>
<evidence type="ECO:0000313" key="9">
    <source>
        <dbReference type="EMBL" id="KIW39050.1"/>
    </source>
</evidence>
<evidence type="ECO:0000313" key="10">
    <source>
        <dbReference type="Proteomes" id="UP000053342"/>
    </source>
</evidence>
<dbReference type="AlphaFoldDB" id="A0A0D2D9F8"/>
<dbReference type="HOGENOM" id="CLU_1489035_0_0_1"/>
<evidence type="ECO:0000256" key="5">
    <source>
        <dbReference type="ARBA" id="ARBA00023242"/>
    </source>
</evidence>
<dbReference type="InterPro" id="IPR009072">
    <property type="entry name" value="Histone-fold"/>
</dbReference>
<dbReference type="GO" id="GO:0046982">
    <property type="term" value="F:protein heterodimerization activity"/>
    <property type="evidence" value="ECO:0007669"/>
    <property type="project" value="InterPro"/>
</dbReference>
<gene>
    <name evidence="9" type="ORF">PV06_08864</name>
</gene>
<evidence type="ECO:0000256" key="4">
    <source>
        <dbReference type="ARBA" id="ARBA00022838"/>
    </source>
</evidence>
<dbReference type="GO" id="GO:0007059">
    <property type="term" value="P:chromosome segregation"/>
    <property type="evidence" value="ECO:0007669"/>
    <property type="project" value="TreeGrafter"/>
</dbReference>
<keyword evidence="4" id="KW-0995">Kinetochore</keyword>
<organism evidence="9 10">
    <name type="scientific">Exophiala oligosperma</name>
    <dbReference type="NCBI Taxonomy" id="215243"/>
    <lineage>
        <taxon>Eukaryota</taxon>
        <taxon>Fungi</taxon>
        <taxon>Dikarya</taxon>
        <taxon>Ascomycota</taxon>
        <taxon>Pezizomycotina</taxon>
        <taxon>Eurotiomycetes</taxon>
        <taxon>Chaetothyriomycetidae</taxon>
        <taxon>Chaetothyriales</taxon>
        <taxon>Herpotrichiellaceae</taxon>
        <taxon>Exophiala</taxon>
    </lineage>
</organism>
<comment type="similarity">
    <text evidence="7">Belongs to the CENP-W/WIP1 family.</text>
</comment>
<sequence>MATGKKSYPRATLRKIVKAHSRKNVSKGVDSLVFLNYVLFIEELMQNATRKARNDGEKSIAAKDIRKVTMVYYFAAIQGLKLHSEEPGHFDSSSVFLWLAHHHRGQHSEGYGQGDNEMPPTLTIFESSKEIAQCIILHTLDGTDSKLWLRHALCEKAIHVPRQIFDIQRSQGAKMLKTSST</sequence>
<keyword evidence="10" id="KW-1185">Reference proteome</keyword>
<feature type="domain" description="Transcription factor CBF/NF-Y/archaeal histone" evidence="8">
    <location>
        <begin position="9"/>
        <end position="67"/>
    </location>
</feature>
<dbReference type="Pfam" id="PF00808">
    <property type="entry name" value="CBFD_NFYB_HMF"/>
    <property type="match status" value="1"/>
</dbReference>
<evidence type="ECO:0000256" key="2">
    <source>
        <dbReference type="ARBA" id="ARBA00004629"/>
    </source>
</evidence>
<keyword evidence="3" id="KW-0158">Chromosome</keyword>
<dbReference type="GO" id="GO:0000776">
    <property type="term" value="C:kinetochore"/>
    <property type="evidence" value="ECO:0007669"/>
    <property type="project" value="UniProtKB-KW"/>
</dbReference>
<dbReference type="InterPro" id="IPR052484">
    <property type="entry name" value="CENP-W/WIP1"/>
</dbReference>
<dbReference type="GO" id="GO:0000278">
    <property type="term" value="P:mitotic cell cycle"/>
    <property type="evidence" value="ECO:0007669"/>
    <property type="project" value="TreeGrafter"/>
</dbReference>
<reference evidence="9 10" key="1">
    <citation type="submission" date="2015-01" db="EMBL/GenBank/DDBJ databases">
        <title>The Genome Sequence of Exophiala oligosperma CBS72588.</title>
        <authorList>
            <consortium name="The Broad Institute Genomics Platform"/>
            <person name="Cuomo C."/>
            <person name="de Hoog S."/>
            <person name="Gorbushina A."/>
            <person name="Stielow B."/>
            <person name="Teixiera M."/>
            <person name="Abouelleil A."/>
            <person name="Chapman S.B."/>
            <person name="Priest M."/>
            <person name="Young S.K."/>
            <person name="Wortman J."/>
            <person name="Nusbaum C."/>
            <person name="Birren B."/>
        </authorList>
    </citation>
    <scope>NUCLEOTIDE SEQUENCE [LARGE SCALE GENOMIC DNA]</scope>
    <source>
        <strain evidence="9 10">CBS 72588</strain>
    </source>
</reference>
<accession>A0A0D2D9F8</accession>
<evidence type="ECO:0000256" key="1">
    <source>
        <dbReference type="ARBA" id="ARBA00004123"/>
    </source>
</evidence>
<evidence type="ECO:0000256" key="3">
    <source>
        <dbReference type="ARBA" id="ARBA00022454"/>
    </source>
</evidence>
<dbReference type="RefSeq" id="XP_016259266.1">
    <property type="nucleotide sequence ID" value="XM_016410244.1"/>
</dbReference>
<dbReference type="OrthoDB" id="2543597at2759"/>
<keyword evidence="5" id="KW-0539">Nucleus</keyword>